<evidence type="ECO:0000256" key="1">
    <source>
        <dbReference type="ARBA" id="ARBA00000086"/>
    </source>
</evidence>
<dbReference type="GO" id="GO:0006285">
    <property type="term" value="P:base-excision repair, AP site formation"/>
    <property type="evidence" value="ECO:0007669"/>
    <property type="project" value="TreeGrafter"/>
</dbReference>
<evidence type="ECO:0000259" key="5">
    <source>
        <dbReference type="SMART" id="SM00478"/>
    </source>
</evidence>
<dbReference type="InterPro" id="IPR051912">
    <property type="entry name" value="Alkylbase_DNA_Glycosylase/TA"/>
</dbReference>
<dbReference type="GO" id="GO:0032993">
    <property type="term" value="C:protein-DNA complex"/>
    <property type="evidence" value="ECO:0007669"/>
    <property type="project" value="TreeGrafter"/>
</dbReference>
<gene>
    <name evidence="6" type="ORF">DGD08_12320</name>
</gene>
<name>A0A3D4VA29_9BACT</name>
<reference evidence="6 7" key="1">
    <citation type="journal article" date="2018" name="Nat. Biotechnol.">
        <title>A standardized bacterial taxonomy based on genome phylogeny substantially revises the tree of life.</title>
        <authorList>
            <person name="Parks D.H."/>
            <person name="Chuvochina M."/>
            <person name="Waite D.W."/>
            <person name="Rinke C."/>
            <person name="Skarshewski A."/>
            <person name="Chaumeil P.A."/>
            <person name="Hugenholtz P."/>
        </authorList>
    </citation>
    <scope>NUCLEOTIDE SEQUENCE [LARGE SCALE GENOMIC DNA]</scope>
    <source>
        <strain evidence="6">UBA8844</strain>
    </source>
</reference>
<dbReference type="GO" id="GO:0006307">
    <property type="term" value="P:DNA alkylation repair"/>
    <property type="evidence" value="ECO:0007669"/>
    <property type="project" value="TreeGrafter"/>
</dbReference>
<comment type="caution">
    <text evidence="6">The sequence shown here is derived from an EMBL/GenBank/DDBJ whole genome shotgun (WGS) entry which is preliminary data.</text>
</comment>
<evidence type="ECO:0000256" key="4">
    <source>
        <dbReference type="ARBA" id="ARBA00023204"/>
    </source>
</evidence>
<dbReference type="CDD" id="cd00056">
    <property type="entry name" value="ENDO3c"/>
    <property type="match status" value="1"/>
</dbReference>
<dbReference type="GO" id="GO:0005737">
    <property type="term" value="C:cytoplasm"/>
    <property type="evidence" value="ECO:0007669"/>
    <property type="project" value="TreeGrafter"/>
</dbReference>
<evidence type="ECO:0000313" key="6">
    <source>
        <dbReference type="EMBL" id="HCT57980.1"/>
    </source>
</evidence>
<keyword evidence="3" id="KW-0227">DNA damage</keyword>
<dbReference type="GO" id="GO:0043916">
    <property type="term" value="F:DNA-7-methylguanine glycosylase activity"/>
    <property type="evidence" value="ECO:0007669"/>
    <property type="project" value="TreeGrafter"/>
</dbReference>
<dbReference type="GO" id="GO:0032131">
    <property type="term" value="F:alkylated DNA binding"/>
    <property type="evidence" value="ECO:0007669"/>
    <property type="project" value="TreeGrafter"/>
</dbReference>
<proteinExistence type="predicted"/>
<comment type="catalytic activity">
    <reaction evidence="1">
        <text>Hydrolysis of alkylated DNA, releasing 3-methyladenine, 3-methylguanine, 7-methylguanine and 7-methyladenine.</text>
        <dbReference type="EC" id="3.2.2.21"/>
    </reaction>
</comment>
<evidence type="ECO:0000256" key="3">
    <source>
        <dbReference type="ARBA" id="ARBA00022763"/>
    </source>
</evidence>
<dbReference type="SUPFAM" id="SSF48150">
    <property type="entry name" value="DNA-glycosylase"/>
    <property type="match status" value="1"/>
</dbReference>
<dbReference type="InterPro" id="IPR011257">
    <property type="entry name" value="DNA_glycosylase"/>
</dbReference>
<dbReference type="PANTHER" id="PTHR43003">
    <property type="entry name" value="DNA-3-METHYLADENINE GLYCOSYLASE"/>
    <property type="match status" value="1"/>
</dbReference>
<dbReference type="Gene3D" id="1.10.1670.40">
    <property type="match status" value="1"/>
</dbReference>
<dbReference type="SMART" id="SM00478">
    <property type="entry name" value="ENDO3c"/>
    <property type="match status" value="1"/>
</dbReference>
<dbReference type="EMBL" id="DPIY01000010">
    <property type="protein sequence ID" value="HCT57980.1"/>
    <property type="molecule type" value="Genomic_DNA"/>
</dbReference>
<dbReference type="EC" id="3.2.2.21" evidence="2"/>
<evidence type="ECO:0000313" key="7">
    <source>
        <dbReference type="Proteomes" id="UP000264071"/>
    </source>
</evidence>
<dbReference type="GO" id="GO:0008725">
    <property type="term" value="F:DNA-3-methyladenine glycosylase activity"/>
    <property type="evidence" value="ECO:0007669"/>
    <property type="project" value="TreeGrafter"/>
</dbReference>
<organism evidence="6 7">
    <name type="scientific">Gemmatimonas aurantiaca</name>
    <dbReference type="NCBI Taxonomy" id="173480"/>
    <lineage>
        <taxon>Bacteria</taxon>
        <taxon>Pseudomonadati</taxon>
        <taxon>Gemmatimonadota</taxon>
        <taxon>Gemmatimonadia</taxon>
        <taxon>Gemmatimonadales</taxon>
        <taxon>Gemmatimonadaceae</taxon>
        <taxon>Gemmatimonas</taxon>
    </lineage>
</organism>
<evidence type="ECO:0000256" key="2">
    <source>
        <dbReference type="ARBA" id="ARBA00012000"/>
    </source>
</evidence>
<dbReference type="Gene3D" id="1.10.340.30">
    <property type="entry name" value="Hypothetical protein, domain 2"/>
    <property type="match status" value="1"/>
</dbReference>
<keyword evidence="4" id="KW-0234">DNA repair</keyword>
<dbReference type="Pfam" id="PF00730">
    <property type="entry name" value="HhH-GPD"/>
    <property type="match status" value="1"/>
</dbReference>
<dbReference type="Proteomes" id="UP000264071">
    <property type="component" value="Unassembled WGS sequence"/>
</dbReference>
<dbReference type="InterPro" id="IPR003265">
    <property type="entry name" value="HhH-GPD_domain"/>
</dbReference>
<accession>A0A3D4VA29</accession>
<dbReference type="AlphaFoldDB" id="A0A3D4VA29"/>
<protein>
    <recommendedName>
        <fullName evidence="2">DNA-3-methyladenine glycosylase II</fullName>
        <ecNumber evidence="2">3.2.2.21</ecNumber>
    </recommendedName>
</protein>
<feature type="domain" description="HhH-GPD" evidence="5">
    <location>
        <begin position="62"/>
        <end position="215"/>
    </location>
</feature>
<sequence length="221" mass="23671">MSVPSSTESPAPAQRLTRASLAAAVQALSAQDPSLAAIVARHGTPPLWARPAGFATLGRIVLEQQVSLEAAATLWRRLDAQIPGGFHAAPVAEIGVDALRALGLTRQKSAYLHGLATAVADRTLDLALLARASDAEVMSRLTALHGIGPWTASVYLLFALRRPDVWPPGDLALHLAMRDAHGWPKPPASPDATRHAERWAPWRAAAARILWHGYLRERGRG</sequence>
<dbReference type="PANTHER" id="PTHR43003:SF5">
    <property type="entry name" value="DNA-3-METHYLADENINE GLYCOSYLASE"/>
    <property type="match status" value="1"/>
</dbReference>